<evidence type="ECO:0000313" key="4">
    <source>
        <dbReference type="EMBL" id="PWW79816.1"/>
    </source>
</evidence>
<dbReference type="InterPro" id="IPR008030">
    <property type="entry name" value="NmrA-like"/>
</dbReference>
<dbReference type="EMBL" id="PYWC01000006">
    <property type="protein sequence ID" value="PWW79816.1"/>
    <property type="molecule type" value="Genomic_DNA"/>
</dbReference>
<dbReference type="OrthoDB" id="9974981at2759"/>
<dbReference type="PANTHER" id="PTHR47706:SF9">
    <property type="entry name" value="NMRA-LIKE DOMAIN-CONTAINING PROTEIN-RELATED"/>
    <property type="match status" value="1"/>
</dbReference>
<feature type="domain" description="NmrA-like" evidence="3">
    <location>
        <begin position="11"/>
        <end position="244"/>
    </location>
</feature>
<dbReference type="Proteomes" id="UP000246991">
    <property type="component" value="Unassembled WGS sequence"/>
</dbReference>
<evidence type="ECO:0000256" key="1">
    <source>
        <dbReference type="ARBA" id="ARBA00022857"/>
    </source>
</evidence>
<gene>
    <name evidence="4" type="ORF">C7212DRAFT_340535</name>
</gene>
<protein>
    <submittedName>
        <fullName evidence="4">NAD(P)-binding protein</fullName>
    </submittedName>
</protein>
<dbReference type="STRING" id="42249.A0A317T324"/>
<evidence type="ECO:0000313" key="5">
    <source>
        <dbReference type="Proteomes" id="UP000246991"/>
    </source>
</evidence>
<sequence length="301" mass="33029">MSMSPSYKPIVAIAGLNGTLGQQTLAALLSHQFINCFHLPIRVLTRDPSNIGGEYVYTADMAQYLRADYNDPEVLDAALENVDVVINLLGMYPTSWIQLGEAAYRIGAKLYIPSEFGPDYRCFNYDSPFALKQVQSERARNDGIKTVQIFCGIFMDHAIPAGGHLGIDLQGGRVTAVAQPGSEPRVSFTCVRDVAMTIASVACRRPSTLPDAFRIAGDTWTLRQLAEYYQSITGATVHVTTQDYSAFSAWVLHGGDQNIGGHYQLAAGAGFLDYSNNSSNEWANAGMWQWRSIQQHLFSGN</sequence>
<keyword evidence="5" id="KW-1185">Reference proteome</keyword>
<accession>A0A317T324</accession>
<keyword evidence="2" id="KW-0560">Oxidoreductase</keyword>
<dbReference type="GO" id="GO:0016491">
    <property type="term" value="F:oxidoreductase activity"/>
    <property type="evidence" value="ECO:0007669"/>
    <property type="project" value="UniProtKB-KW"/>
</dbReference>
<organism evidence="4 5">
    <name type="scientific">Tuber magnatum</name>
    <name type="common">white Piedmont truffle</name>
    <dbReference type="NCBI Taxonomy" id="42249"/>
    <lineage>
        <taxon>Eukaryota</taxon>
        <taxon>Fungi</taxon>
        <taxon>Dikarya</taxon>
        <taxon>Ascomycota</taxon>
        <taxon>Pezizomycotina</taxon>
        <taxon>Pezizomycetes</taxon>
        <taxon>Pezizales</taxon>
        <taxon>Tuberaceae</taxon>
        <taxon>Tuber</taxon>
    </lineage>
</organism>
<evidence type="ECO:0000259" key="3">
    <source>
        <dbReference type="Pfam" id="PF05368"/>
    </source>
</evidence>
<dbReference type="AlphaFoldDB" id="A0A317T324"/>
<keyword evidence="1" id="KW-0521">NADP</keyword>
<proteinExistence type="predicted"/>
<reference evidence="4 5" key="1">
    <citation type="submission" date="2018-03" db="EMBL/GenBank/DDBJ databases">
        <title>Genomes of Pezizomycetes fungi and the evolution of truffles.</title>
        <authorList>
            <person name="Murat C."/>
            <person name="Payen T."/>
            <person name="Noel B."/>
            <person name="Kuo A."/>
            <person name="Martin F.M."/>
        </authorList>
    </citation>
    <scope>NUCLEOTIDE SEQUENCE [LARGE SCALE GENOMIC DNA]</scope>
    <source>
        <strain evidence="4">091103-1</strain>
    </source>
</reference>
<dbReference type="PANTHER" id="PTHR47706">
    <property type="entry name" value="NMRA-LIKE FAMILY PROTEIN"/>
    <property type="match status" value="1"/>
</dbReference>
<evidence type="ECO:0000256" key="2">
    <source>
        <dbReference type="ARBA" id="ARBA00023002"/>
    </source>
</evidence>
<dbReference type="Pfam" id="PF05368">
    <property type="entry name" value="NmrA"/>
    <property type="match status" value="1"/>
</dbReference>
<dbReference type="InterPro" id="IPR036291">
    <property type="entry name" value="NAD(P)-bd_dom_sf"/>
</dbReference>
<dbReference type="Gene3D" id="3.40.50.720">
    <property type="entry name" value="NAD(P)-binding Rossmann-like Domain"/>
    <property type="match status" value="1"/>
</dbReference>
<comment type="caution">
    <text evidence="4">The sequence shown here is derived from an EMBL/GenBank/DDBJ whole genome shotgun (WGS) entry which is preliminary data.</text>
</comment>
<name>A0A317T324_9PEZI</name>
<dbReference type="InterPro" id="IPR051609">
    <property type="entry name" value="NmrA/Isoflavone_reductase-like"/>
</dbReference>
<dbReference type="SUPFAM" id="SSF51735">
    <property type="entry name" value="NAD(P)-binding Rossmann-fold domains"/>
    <property type="match status" value="1"/>
</dbReference>